<dbReference type="PANTHER" id="PTHR30441">
    <property type="entry name" value="DUF748 DOMAIN-CONTAINING PROTEIN"/>
    <property type="match status" value="1"/>
</dbReference>
<dbReference type="OrthoDB" id="9816380at2"/>
<feature type="domain" description="AsmA" evidence="2">
    <location>
        <begin position="2"/>
        <end position="488"/>
    </location>
</feature>
<dbReference type="InParanoid" id="A0A2G4YRJ8"/>
<dbReference type="EMBL" id="PDEM01000020">
    <property type="protein sequence ID" value="PHZ84964.1"/>
    <property type="molecule type" value="Genomic_DNA"/>
</dbReference>
<name>A0A2G4YRJ8_9PROT</name>
<feature type="region of interest" description="Disordered" evidence="1">
    <location>
        <begin position="1143"/>
        <end position="1213"/>
    </location>
</feature>
<sequence>MKKLGFGLGLLIVVLVGGILIVPSFLNWNEYKVQIEQTASDYTGRQVKIKGDMSLSLLPTSALSAKDVSVTNIAGGRADYMLSLKSLDVKVSFPSVISSLFGGKVKVEKFILVDPVIALEILEDGRGNWTFGSEQADTGAATSSKSSGADISLDKFQIVNGQISFEDLGSGRMELLRKINANLKLKSITGPFEIIGSARYKGLDTKVDLSLGKNRPGKKVPLSLKLGLLDDRVAATVMGSVILSGVDSVFSGQIAVKAKDAADVVTALDRVQGKKGRTINAIGQDFALDVQLHGVQDRIRLTDLSLQMGQSRGQGQAELSLGEAVKFTGDLAINKLDLDALLPALEKNGAVAVAPADKMGKSPEDPLPADSLKRLSGKLDVKLGALKYNNKVASQIVLAATAGDGQITLSSLSARMPGGSSLAFSGAVRSVEGAQALMPELTGKLTLNASNLRGLLDWLKMDMNEIPSGQLAQFSYTSNIKLNQDLLQLYGMTGKLDTLRFTGGLSSALGARPSYGVRLTVDNLNLDSYLPQSEDKATETPDYKKSLAVLDEFDMTYDVTARDLTVRNMKVKSAKLDGTLLGGKLDAKTITLQDAAGINLTMSGTGHDFSTKPGMSLEFTAEAPSLVPLERALKWENGIDLGQIGETKVTGSLAATFAKADVNIKSTFGVNKLDVKGTLRSATLKQFPNIGSTDLVVDGRSSSLAAVIDQFDLGLTKPRAQDDKPIRVAGRVKTSAGMVDMDGMVAVAGGQMVGKGRRKMQGQMATLDLDLDVKSKEMREFIRGLGVDFRPSAQKLGALGLKVKVTGSGEKYTLSNIVGDLGPVKLSGTGHVNMAPAKPVFDFNIKAGDIPLQDFLPPNAPQKDKRAYGNWSTEPMDLSILSAYEGRAQISAANLQYNKYNFENPTFETSLKDGVLRISNFSGRLFGGEAVLTADLDSKGVPNMTINMTVKQASLVKATQAAAGIAPVTGFFDMTGQYTAKGKSQQALMSSLSGGGKVVASPGMISGIDVPALSRRLDKMDDKKAFLSLLGTALSGGKTSYKGGVTEIVAKNGKLNFSPLDIELDGAKSKVNMDVDLSQWVIRSGGKLSLTDHPMAPPIEVDIVGDVSNPKVAFKTDRLERYVGAKIASNMLQKLVGGEGGLEGIFGQDPKKDSKTDAPASPQGTPDSATPPQGASKDPAVKENPPQDFGKRLLEKLFEKNKKTEENKPDGDN</sequence>
<keyword evidence="4" id="KW-1185">Reference proteome</keyword>
<dbReference type="PANTHER" id="PTHR30441:SF8">
    <property type="entry name" value="DUF748 DOMAIN-CONTAINING PROTEIN"/>
    <property type="match status" value="1"/>
</dbReference>
<gene>
    <name evidence="3" type="ORF">CRD36_09585</name>
</gene>
<reference evidence="3 4" key="1">
    <citation type="submission" date="2017-10" db="EMBL/GenBank/DDBJ databases">
        <title>Frigbacter circumglobatus gen. nov. sp. nov., isolated from sediment cultured in situ.</title>
        <authorList>
            <person name="Zhao Z."/>
        </authorList>
    </citation>
    <scope>NUCLEOTIDE SEQUENCE [LARGE SCALE GENOMIC DNA]</scope>
    <source>
        <strain evidence="3 4">ZYL</strain>
    </source>
</reference>
<evidence type="ECO:0000259" key="2">
    <source>
        <dbReference type="Pfam" id="PF05170"/>
    </source>
</evidence>
<dbReference type="AlphaFoldDB" id="A0A2G4YRJ8"/>
<dbReference type="GO" id="GO:0005886">
    <property type="term" value="C:plasma membrane"/>
    <property type="evidence" value="ECO:0007669"/>
    <property type="project" value="TreeGrafter"/>
</dbReference>
<accession>A0A2G4YRJ8</accession>
<dbReference type="RefSeq" id="WP_099472550.1">
    <property type="nucleotide sequence ID" value="NZ_CP041025.1"/>
</dbReference>
<proteinExistence type="predicted"/>
<dbReference type="InterPro" id="IPR052894">
    <property type="entry name" value="AsmA-related"/>
</dbReference>
<feature type="compositionally biased region" description="Polar residues" evidence="1">
    <location>
        <begin position="1162"/>
        <end position="1173"/>
    </location>
</feature>
<dbReference type="GO" id="GO:0090313">
    <property type="term" value="P:regulation of protein targeting to membrane"/>
    <property type="evidence" value="ECO:0007669"/>
    <property type="project" value="TreeGrafter"/>
</dbReference>
<evidence type="ECO:0000313" key="4">
    <source>
        <dbReference type="Proteomes" id="UP000229730"/>
    </source>
</evidence>
<dbReference type="Pfam" id="PF05170">
    <property type="entry name" value="AsmA"/>
    <property type="match status" value="2"/>
</dbReference>
<organism evidence="3 4">
    <name type="scientific">Paremcibacter congregatus</name>
    <dbReference type="NCBI Taxonomy" id="2043170"/>
    <lineage>
        <taxon>Bacteria</taxon>
        <taxon>Pseudomonadati</taxon>
        <taxon>Pseudomonadota</taxon>
        <taxon>Alphaproteobacteria</taxon>
        <taxon>Emcibacterales</taxon>
        <taxon>Emcibacteraceae</taxon>
        <taxon>Paremcibacter</taxon>
    </lineage>
</organism>
<dbReference type="Proteomes" id="UP000229730">
    <property type="component" value="Unassembled WGS sequence"/>
</dbReference>
<feature type="compositionally biased region" description="Basic and acidic residues" evidence="1">
    <location>
        <begin position="1189"/>
        <end position="1213"/>
    </location>
</feature>
<comment type="caution">
    <text evidence="3">The sequence shown here is derived from an EMBL/GenBank/DDBJ whole genome shotgun (WGS) entry which is preliminary data.</text>
</comment>
<evidence type="ECO:0000256" key="1">
    <source>
        <dbReference type="SAM" id="MobiDB-lite"/>
    </source>
</evidence>
<evidence type="ECO:0000313" key="3">
    <source>
        <dbReference type="EMBL" id="PHZ84964.1"/>
    </source>
</evidence>
<feature type="domain" description="AsmA" evidence="2">
    <location>
        <begin position="870"/>
        <end position="1015"/>
    </location>
</feature>
<dbReference type="InterPro" id="IPR007844">
    <property type="entry name" value="AsmA"/>
</dbReference>
<protein>
    <recommendedName>
        <fullName evidence="2">AsmA domain-containing protein</fullName>
    </recommendedName>
</protein>